<proteinExistence type="predicted"/>
<gene>
    <name evidence="1" type="ORF">V1477_016495</name>
</gene>
<dbReference type="AlphaFoldDB" id="A0ABD2B9G3"/>
<keyword evidence="2" id="KW-1185">Reference proteome</keyword>
<organism evidence="1 2">
    <name type="scientific">Vespula maculifrons</name>
    <name type="common">Eastern yellow jacket</name>
    <name type="synonym">Wasp</name>
    <dbReference type="NCBI Taxonomy" id="7453"/>
    <lineage>
        <taxon>Eukaryota</taxon>
        <taxon>Metazoa</taxon>
        <taxon>Ecdysozoa</taxon>
        <taxon>Arthropoda</taxon>
        <taxon>Hexapoda</taxon>
        <taxon>Insecta</taxon>
        <taxon>Pterygota</taxon>
        <taxon>Neoptera</taxon>
        <taxon>Endopterygota</taxon>
        <taxon>Hymenoptera</taxon>
        <taxon>Apocrita</taxon>
        <taxon>Aculeata</taxon>
        <taxon>Vespoidea</taxon>
        <taxon>Vespidae</taxon>
        <taxon>Vespinae</taxon>
        <taxon>Vespula</taxon>
    </lineage>
</organism>
<evidence type="ECO:0000313" key="2">
    <source>
        <dbReference type="Proteomes" id="UP001607303"/>
    </source>
</evidence>
<reference evidence="1 2" key="1">
    <citation type="journal article" date="2024" name="Ann. Entomol. Soc. Am.">
        <title>Genomic analyses of the southern and eastern yellowjacket wasps (Hymenoptera: Vespidae) reveal evolutionary signatures of social life.</title>
        <authorList>
            <person name="Catto M.A."/>
            <person name="Caine P.B."/>
            <person name="Orr S.E."/>
            <person name="Hunt B.G."/>
            <person name="Goodisman M.A.D."/>
        </authorList>
    </citation>
    <scope>NUCLEOTIDE SEQUENCE [LARGE SCALE GENOMIC DNA]</scope>
    <source>
        <strain evidence="1">232</strain>
        <tissue evidence="1">Head and thorax</tissue>
    </source>
</reference>
<sequence>MSLMLKFDLYEVYYLLSVLKNINKTGNFYGNEFHHPTDVNNVTTNGKMNNNVLFSMMKKKRNQIKHSFRWEVQIHSNYCENSAKKENIDALEFTVISFVRQQKLYHLVVRSHFRISFCIEPKSWNTADLNDIRTKGCYKSVLNVVKFKRHLSY</sequence>
<accession>A0ABD2B9G3</accession>
<protein>
    <submittedName>
        <fullName evidence="1">Uncharacterized protein</fullName>
    </submittedName>
</protein>
<dbReference type="Proteomes" id="UP001607303">
    <property type="component" value="Unassembled WGS sequence"/>
</dbReference>
<comment type="caution">
    <text evidence="1">The sequence shown here is derived from an EMBL/GenBank/DDBJ whole genome shotgun (WGS) entry which is preliminary data.</text>
</comment>
<evidence type="ECO:0000313" key="1">
    <source>
        <dbReference type="EMBL" id="KAL2729315.1"/>
    </source>
</evidence>
<dbReference type="EMBL" id="JAYRBN010000097">
    <property type="protein sequence ID" value="KAL2729315.1"/>
    <property type="molecule type" value="Genomic_DNA"/>
</dbReference>
<name>A0ABD2B9G3_VESMC</name>